<protein>
    <submittedName>
        <fullName evidence="9">Protein-disulfide isomerase</fullName>
    </submittedName>
</protein>
<sequence length="290" mass="30857">MSVSDNETKKARRNAARERAQAAREKEQARRRRNRIALVSAIVVGSLAVISAVVLIIANSIQPVGPGPKNMASDGIVLKGQSGKIVAERTKAIPEGGTPTATKQDDSVANITVYEDYLCPICNQFESGNMDQIKQWVQDGSATLEVHPFNLLDRSSLGSKYSTRSAAAAACVANYDPDKFLDVNTALYANQPEEGTRGLTNAELASVVKKAGVTNKSVAECITGQKFQGWVGDATNRVLTEPLANSDLPKLTGTPTVIVNGKQYNAQGTSAWTDADAFAAFVEQNGGVTK</sequence>
<evidence type="ECO:0000256" key="1">
    <source>
        <dbReference type="ARBA" id="ARBA00005791"/>
    </source>
</evidence>
<dbReference type="SUPFAM" id="SSF52833">
    <property type="entry name" value="Thioredoxin-like"/>
    <property type="match status" value="1"/>
</dbReference>
<evidence type="ECO:0000256" key="3">
    <source>
        <dbReference type="ARBA" id="ARBA00023002"/>
    </source>
</evidence>
<keyword evidence="4" id="KW-1015">Disulfide bond</keyword>
<evidence type="ECO:0000256" key="5">
    <source>
        <dbReference type="ARBA" id="ARBA00023284"/>
    </source>
</evidence>
<evidence type="ECO:0000256" key="4">
    <source>
        <dbReference type="ARBA" id="ARBA00023157"/>
    </source>
</evidence>
<keyword evidence="7" id="KW-0812">Transmembrane</keyword>
<comment type="similarity">
    <text evidence="1">Belongs to the thioredoxin family. DsbA subfamily.</text>
</comment>
<proteinExistence type="inferred from homology"/>
<evidence type="ECO:0000259" key="8">
    <source>
        <dbReference type="Pfam" id="PF13462"/>
    </source>
</evidence>
<evidence type="ECO:0000256" key="6">
    <source>
        <dbReference type="SAM" id="MobiDB-lite"/>
    </source>
</evidence>
<keyword evidence="3" id="KW-0560">Oxidoreductase</keyword>
<dbReference type="PANTHER" id="PTHR13887">
    <property type="entry name" value="GLUTATHIONE S-TRANSFERASE KAPPA"/>
    <property type="match status" value="1"/>
</dbReference>
<evidence type="ECO:0000313" key="9">
    <source>
        <dbReference type="EMBL" id="TDN46186.1"/>
    </source>
</evidence>
<dbReference type="Gene3D" id="3.40.30.10">
    <property type="entry name" value="Glutaredoxin"/>
    <property type="match status" value="1"/>
</dbReference>
<keyword evidence="2" id="KW-0732">Signal</keyword>
<dbReference type="EMBL" id="SNVW01000001">
    <property type="protein sequence ID" value="TDN46186.1"/>
    <property type="molecule type" value="Genomic_DNA"/>
</dbReference>
<dbReference type="Pfam" id="PF13462">
    <property type="entry name" value="Thioredoxin_4"/>
    <property type="match status" value="1"/>
</dbReference>
<organism evidence="9 10">
    <name type="scientific">Curtobacterium flaccumfaciens</name>
    <dbReference type="NCBI Taxonomy" id="2035"/>
    <lineage>
        <taxon>Bacteria</taxon>
        <taxon>Bacillati</taxon>
        <taxon>Actinomycetota</taxon>
        <taxon>Actinomycetes</taxon>
        <taxon>Micrococcales</taxon>
        <taxon>Microbacteriaceae</taxon>
        <taxon>Curtobacterium</taxon>
    </lineage>
</organism>
<dbReference type="CDD" id="cd02972">
    <property type="entry name" value="DsbA_family"/>
    <property type="match status" value="1"/>
</dbReference>
<feature type="compositionally biased region" description="Basic and acidic residues" evidence="6">
    <location>
        <begin position="15"/>
        <end position="28"/>
    </location>
</feature>
<feature type="transmembrane region" description="Helical" evidence="7">
    <location>
        <begin position="36"/>
        <end position="58"/>
    </location>
</feature>
<feature type="domain" description="Thioredoxin-like fold" evidence="8">
    <location>
        <begin position="109"/>
        <end position="271"/>
    </location>
</feature>
<dbReference type="GO" id="GO:0016491">
    <property type="term" value="F:oxidoreductase activity"/>
    <property type="evidence" value="ECO:0007669"/>
    <property type="project" value="UniProtKB-KW"/>
</dbReference>
<evidence type="ECO:0000256" key="7">
    <source>
        <dbReference type="SAM" id="Phobius"/>
    </source>
</evidence>
<keyword evidence="5" id="KW-0676">Redox-active center</keyword>
<keyword evidence="7" id="KW-1133">Transmembrane helix</keyword>
<feature type="region of interest" description="Disordered" evidence="6">
    <location>
        <begin position="1"/>
        <end position="30"/>
    </location>
</feature>
<dbReference type="InterPro" id="IPR036249">
    <property type="entry name" value="Thioredoxin-like_sf"/>
</dbReference>
<evidence type="ECO:0000256" key="2">
    <source>
        <dbReference type="ARBA" id="ARBA00022729"/>
    </source>
</evidence>
<accession>A0A4R6DMM3</accession>
<gene>
    <name evidence="9" type="ORF">EDF64_10142</name>
</gene>
<dbReference type="InterPro" id="IPR012336">
    <property type="entry name" value="Thioredoxin-like_fold"/>
</dbReference>
<evidence type="ECO:0000313" key="10">
    <source>
        <dbReference type="Proteomes" id="UP000295764"/>
    </source>
</evidence>
<dbReference type="Proteomes" id="UP000295764">
    <property type="component" value="Unassembled WGS sequence"/>
</dbReference>
<keyword evidence="7" id="KW-0472">Membrane</keyword>
<keyword evidence="9" id="KW-0413">Isomerase</keyword>
<reference evidence="9 10" key="1">
    <citation type="submission" date="2019-03" db="EMBL/GenBank/DDBJ databases">
        <title>Genomic analyses of the natural microbiome of Caenorhabditis elegans.</title>
        <authorList>
            <person name="Samuel B."/>
        </authorList>
    </citation>
    <scope>NUCLEOTIDE SEQUENCE [LARGE SCALE GENOMIC DNA]</scope>
    <source>
        <strain evidence="9 10">JUb65</strain>
    </source>
</reference>
<dbReference type="GO" id="GO:0016853">
    <property type="term" value="F:isomerase activity"/>
    <property type="evidence" value="ECO:0007669"/>
    <property type="project" value="UniProtKB-KW"/>
</dbReference>
<name>A0A4R6DMM3_9MICO</name>
<dbReference type="PANTHER" id="PTHR13887:SF14">
    <property type="entry name" value="DISULFIDE BOND FORMATION PROTEIN D"/>
    <property type="match status" value="1"/>
</dbReference>
<dbReference type="AlphaFoldDB" id="A0A4R6DMM3"/>
<comment type="caution">
    <text evidence="9">The sequence shown here is derived from an EMBL/GenBank/DDBJ whole genome shotgun (WGS) entry which is preliminary data.</text>
</comment>